<feature type="compositionally biased region" description="Low complexity" evidence="1">
    <location>
        <begin position="331"/>
        <end position="341"/>
    </location>
</feature>
<feature type="region of interest" description="Disordered" evidence="1">
    <location>
        <begin position="41"/>
        <end position="146"/>
    </location>
</feature>
<comment type="caution">
    <text evidence="2">The sequence shown here is derived from an EMBL/GenBank/DDBJ whole genome shotgun (WGS) entry which is preliminary data.</text>
</comment>
<sequence>MARPPPRVHRDVEILVHIAAPSNAADDARYRQLAQAYLAFRPDSRTGISSPRDRRHGLDARDTLAAEQRAPPGSAGSQAAPVGLVPESQELSFDGATGNHGSFRARDDGPGALGSPAPSLAPAPMPPPPVPASSWHTPPSHISDSYPLPDARLVASSRAAALEQCFLPFAPQEADDAQSPPPQRPGGGAAAEARAAGLPGGVQVPSSIPVPDSQGRPGNGSGSGTTNAAAAAEILVPVTPSLPGGAPQRKRKAFEAYDQSVIERTRLSSSISSSSSSHATHVSDSFPHRAESAPPVPKRPRPRPSPPPLVRSTSDVGPAVPLIPLPPPEPAGGRAPPQQAADHALEIRSPSPPPGTAALAPADLVSAKLAQLTHDLSSRFRPRLARSPPEPLERGYWLADCAAWPRAARAEAWRFLADYVRSGLAGWGVWCRRDEAPHAWIRLYCWGHVVEHTYLLLYLASHRLLKKTGAKWFDGGGEVVLEVMPYEEQRVEMSKQTEE</sequence>
<dbReference type="EMBL" id="LGSR01000018">
    <property type="protein sequence ID" value="KOS20200.1"/>
    <property type="molecule type" value="Genomic_DNA"/>
</dbReference>
<feature type="region of interest" description="Disordered" evidence="1">
    <location>
        <begin position="265"/>
        <end position="358"/>
    </location>
</feature>
<reference evidence="2 3" key="1">
    <citation type="submission" date="2015-07" db="EMBL/GenBank/DDBJ databases">
        <title>The genome of the fungus Escovopsis weberi, a specialized disease agent of ant agriculture.</title>
        <authorList>
            <person name="de Man T.J."/>
            <person name="Stajich J.E."/>
            <person name="Kubicek C.P."/>
            <person name="Chenthamara K."/>
            <person name="Atanasova L."/>
            <person name="Druzhinina I.S."/>
            <person name="Birnbaum S."/>
            <person name="Barribeau S.M."/>
            <person name="Teiling C."/>
            <person name="Suen G."/>
            <person name="Currie C."/>
            <person name="Gerardo N.M."/>
        </authorList>
    </citation>
    <scope>NUCLEOTIDE SEQUENCE [LARGE SCALE GENOMIC DNA]</scope>
</reference>
<organism evidence="2 3">
    <name type="scientific">Escovopsis weberi</name>
    <dbReference type="NCBI Taxonomy" id="150374"/>
    <lineage>
        <taxon>Eukaryota</taxon>
        <taxon>Fungi</taxon>
        <taxon>Dikarya</taxon>
        <taxon>Ascomycota</taxon>
        <taxon>Pezizomycotina</taxon>
        <taxon>Sordariomycetes</taxon>
        <taxon>Hypocreomycetidae</taxon>
        <taxon>Hypocreales</taxon>
        <taxon>Hypocreaceae</taxon>
        <taxon>Escovopsis</taxon>
    </lineage>
</organism>
<keyword evidence="3" id="KW-1185">Reference proteome</keyword>
<feature type="compositionally biased region" description="Low complexity" evidence="1">
    <location>
        <begin position="268"/>
        <end position="277"/>
    </location>
</feature>
<evidence type="ECO:0000313" key="2">
    <source>
        <dbReference type="EMBL" id="KOS20200.1"/>
    </source>
</evidence>
<gene>
    <name evidence="2" type="ORF">ESCO_006102</name>
</gene>
<protein>
    <submittedName>
        <fullName evidence="2">Uncharacterized protein</fullName>
    </submittedName>
</protein>
<feature type="compositionally biased region" description="Pro residues" evidence="1">
    <location>
        <begin position="119"/>
        <end position="131"/>
    </location>
</feature>
<accession>A0A0M8N581</accession>
<feature type="region of interest" description="Disordered" evidence="1">
    <location>
        <begin position="167"/>
        <end position="232"/>
    </location>
</feature>
<dbReference type="STRING" id="150374.A0A0M8N581"/>
<evidence type="ECO:0000256" key="1">
    <source>
        <dbReference type="SAM" id="MobiDB-lite"/>
    </source>
</evidence>
<proteinExistence type="predicted"/>
<dbReference type="Proteomes" id="UP000053831">
    <property type="component" value="Unassembled WGS sequence"/>
</dbReference>
<dbReference type="OrthoDB" id="5395975at2759"/>
<evidence type="ECO:0000313" key="3">
    <source>
        <dbReference type="Proteomes" id="UP000053831"/>
    </source>
</evidence>
<feature type="compositionally biased region" description="Pro residues" evidence="1">
    <location>
        <begin position="321"/>
        <end position="330"/>
    </location>
</feature>
<feature type="compositionally biased region" description="Low complexity" evidence="1">
    <location>
        <begin position="70"/>
        <end position="81"/>
    </location>
</feature>
<dbReference type="AlphaFoldDB" id="A0A0M8N581"/>
<name>A0A0M8N581_ESCWE</name>